<dbReference type="CDD" id="cd22315">
    <property type="entry name" value="BsoBI-like"/>
    <property type="match status" value="1"/>
</dbReference>
<dbReference type="OrthoDB" id="1551434at2"/>
<dbReference type="GO" id="GO:0009307">
    <property type="term" value="P:DNA restriction-modification system"/>
    <property type="evidence" value="ECO:0007669"/>
    <property type="project" value="InterPro"/>
</dbReference>
<proteinExistence type="predicted"/>
<dbReference type="GO" id="GO:0009036">
    <property type="term" value="F:type II site-specific deoxyribonuclease activity"/>
    <property type="evidence" value="ECO:0007669"/>
    <property type="project" value="InterPro"/>
</dbReference>
<dbReference type="STRING" id="29364.SAMN04487772_1266"/>
<dbReference type="Gene3D" id="3.40.91.10">
    <property type="match status" value="1"/>
</dbReference>
<dbReference type="Gene3D" id="1.10.238.90">
    <property type="entry name" value="Restriction endonuclease BsobI, helical domain"/>
    <property type="match status" value="1"/>
</dbReference>
<name>A0A1I0EXG2_9FIRM</name>
<sequence length="319" mass="35360">MSFNSFITSAESLVTTHEQTRAGFLSIALEKNKVGDPYVKNALAFKAMVSHTTSPDDFWCMPNIRPFLLTAAGLSDKSMNYLTEDDQTAAIKELIEKFLKPAGADYIDEATYRYLLIKGDAVGGTMRNKIGALGQEKLIRAIFSSMDVQGIDCYWLSGDDKTFTWKRKAVGQADIESQVKALHWKNTNGDRILAFNMTIPTVKKNVDICLYKSNTTEYDKGKIVRRPERAIMLGELKGGIDPAGADEHWKTGNTALIRIRDSFSAAGYPGIKTSFIGAAIANAMAVEIYDQLQDEVLSNAANLTDVNQLVEYCNWIIQL</sequence>
<dbReference type="InterPro" id="IPR015277">
    <property type="entry name" value="Restrct_endonuc_II_AvaI/BsoBI"/>
</dbReference>
<gene>
    <name evidence="1" type="ORF">SAMN04487772_1266</name>
</gene>
<dbReference type="InterPro" id="IPR043091">
    <property type="entry name" value="Restr_endonucII_AvaI/BsoBI_hel"/>
</dbReference>
<keyword evidence="2" id="KW-1185">Reference proteome</keyword>
<dbReference type="GO" id="GO:0003677">
    <property type="term" value="F:DNA binding"/>
    <property type="evidence" value="ECO:0007669"/>
    <property type="project" value="InterPro"/>
</dbReference>
<dbReference type="EMBL" id="FOHN01000026">
    <property type="protein sequence ID" value="SET50080.1"/>
    <property type="molecule type" value="Genomic_DNA"/>
</dbReference>
<organism evidence="1 2">
    <name type="scientific">[Clostridium] polysaccharolyticum</name>
    <dbReference type="NCBI Taxonomy" id="29364"/>
    <lineage>
        <taxon>Bacteria</taxon>
        <taxon>Bacillati</taxon>
        <taxon>Bacillota</taxon>
        <taxon>Clostridia</taxon>
        <taxon>Lachnospirales</taxon>
        <taxon>Lachnospiraceae</taxon>
    </lineage>
</organism>
<accession>A0A1I0EXG2</accession>
<evidence type="ECO:0000313" key="1">
    <source>
        <dbReference type="EMBL" id="SET50080.1"/>
    </source>
</evidence>
<reference evidence="1 2" key="1">
    <citation type="submission" date="2016-10" db="EMBL/GenBank/DDBJ databases">
        <authorList>
            <person name="de Groot N.N."/>
        </authorList>
    </citation>
    <scope>NUCLEOTIDE SEQUENCE [LARGE SCALE GENOMIC DNA]</scope>
    <source>
        <strain evidence="1 2">DSM 1801</strain>
    </source>
</reference>
<dbReference type="RefSeq" id="WP_092478652.1">
    <property type="nucleotide sequence ID" value="NZ_FOHN01000026.1"/>
</dbReference>
<evidence type="ECO:0000313" key="2">
    <source>
        <dbReference type="Proteomes" id="UP000199800"/>
    </source>
</evidence>
<dbReference type="InterPro" id="IPR011335">
    <property type="entry name" value="Restrct_endonuc-II-like"/>
</dbReference>
<dbReference type="Pfam" id="PF09194">
    <property type="entry name" value="Endonuc-BsobI"/>
    <property type="match status" value="1"/>
</dbReference>
<protein>
    <submittedName>
        <fullName evidence="1">Type II restriction enzyme</fullName>
    </submittedName>
</protein>
<dbReference type="AlphaFoldDB" id="A0A1I0EXG2"/>
<dbReference type="Proteomes" id="UP000199800">
    <property type="component" value="Unassembled WGS sequence"/>
</dbReference>
<dbReference type="SUPFAM" id="SSF52980">
    <property type="entry name" value="Restriction endonuclease-like"/>
    <property type="match status" value="1"/>
</dbReference>